<name>A0A6F8T1P9_9GAMM</name>
<evidence type="ECO:0000256" key="9">
    <source>
        <dbReference type="ARBA" id="ARBA00023264"/>
    </source>
</evidence>
<comment type="subunit">
    <text evidence="10">Probably interacts with PlsX.</text>
</comment>
<evidence type="ECO:0000256" key="11">
    <source>
        <dbReference type="SAM" id="MobiDB-lite"/>
    </source>
</evidence>
<feature type="transmembrane region" description="Helical" evidence="10">
    <location>
        <begin position="6"/>
        <end position="28"/>
    </location>
</feature>
<keyword evidence="7 10" id="KW-0472">Membrane</keyword>
<evidence type="ECO:0000256" key="10">
    <source>
        <dbReference type="HAMAP-Rule" id="MF_01043"/>
    </source>
</evidence>
<comment type="subcellular location">
    <subcellularLocation>
        <location evidence="10">Cell membrane</location>
        <topology evidence="10">Multi-pass membrane protein</topology>
    </subcellularLocation>
</comment>
<keyword evidence="13" id="KW-1185">Reference proteome</keyword>
<evidence type="ECO:0000256" key="1">
    <source>
        <dbReference type="ARBA" id="ARBA00022475"/>
    </source>
</evidence>
<sequence>MIWFILFVTIGYLMGSFCSAVIVCRLFALPDPRMKGSKNPGATNVLRIAGKNYAALVMLADLLKGTIPVLIAKIFDADAVIVAFTALAAVVGHMYPVFFEFKGGKGVATAIGALLGFHFIIGVMVAATWLLVAKFSRYSSLASMVAITLAPFYTLLLIPHFGIFPPLIIMALLVLFKHRNNITRLLDGIEPKINLKTNVIEEVMEASPDMNGKETEEQMVQEIPLLETKTPIKEIKSVNIKAKKMSNRKEPSKKIKTTADKPVINEKPTKKVAKKPIKTAKPNRKTPLESPKE</sequence>
<protein>
    <recommendedName>
        <fullName evidence="10">Glycerol-3-phosphate acyltransferase</fullName>
    </recommendedName>
    <alternativeName>
        <fullName evidence="10">Acyl-PO4 G3P acyltransferase</fullName>
    </alternativeName>
    <alternativeName>
        <fullName evidence="10">Acyl-phosphate--glycerol-3-phosphate acyltransferase</fullName>
    </alternativeName>
    <alternativeName>
        <fullName evidence="10">G3P acyltransferase</fullName>
        <shortName evidence="10">GPAT</shortName>
        <ecNumber evidence="10">2.3.1.275</ecNumber>
    </alternativeName>
    <alternativeName>
        <fullName evidence="10">Lysophosphatidic acid synthase</fullName>
        <shortName evidence="10">LPA synthase</shortName>
    </alternativeName>
</protein>
<evidence type="ECO:0000256" key="4">
    <source>
        <dbReference type="ARBA" id="ARBA00022692"/>
    </source>
</evidence>
<dbReference type="UniPathway" id="UPA00085"/>
<dbReference type="GO" id="GO:0043772">
    <property type="term" value="F:acyl-phosphate glycerol-3-phosphate acyltransferase activity"/>
    <property type="evidence" value="ECO:0007669"/>
    <property type="project" value="UniProtKB-UniRule"/>
</dbReference>
<feature type="transmembrane region" description="Helical" evidence="10">
    <location>
        <begin position="152"/>
        <end position="176"/>
    </location>
</feature>
<reference evidence="12" key="1">
    <citation type="journal article" date="2020" name="Microbiol. Resour. Announc.">
        <title>Complete Genome Sequence of Novel Psychrotolerant Legionella Strain TUM19329, Isolated from Antarctic Lake Sediment.</title>
        <authorList>
            <person name="Shimada S."/>
            <person name="Nakai R."/>
            <person name="Aoki K."/>
            <person name="Shimoeda N."/>
            <person name="Ohno G."/>
            <person name="Miyazaki Y."/>
            <person name="Kudoh S."/>
            <person name="Imura S."/>
            <person name="Watanabe K."/>
            <person name="Ishii Y."/>
            <person name="Tateda K."/>
        </authorList>
    </citation>
    <scope>NUCLEOTIDE SEQUENCE [LARGE SCALE GENOMIC DNA]</scope>
    <source>
        <strain evidence="12">TUM19329</strain>
    </source>
</reference>
<dbReference type="HAMAP" id="MF_01043">
    <property type="entry name" value="PlsY"/>
    <property type="match status" value="1"/>
</dbReference>
<feature type="compositionally biased region" description="Basic and acidic residues" evidence="11">
    <location>
        <begin position="247"/>
        <end position="269"/>
    </location>
</feature>
<feature type="region of interest" description="Disordered" evidence="11">
    <location>
        <begin position="241"/>
        <end position="293"/>
    </location>
</feature>
<keyword evidence="9 10" id="KW-1208">Phospholipid metabolism</keyword>
<evidence type="ECO:0000313" key="13">
    <source>
        <dbReference type="Proteomes" id="UP000502894"/>
    </source>
</evidence>
<dbReference type="PANTHER" id="PTHR30309">
    <property type="entry name" value="INNER MEMBRANE PROTEIN YGIH"/>
    <property type="match status" value="1"/>
</dbReference>
<evidence type="ECO:0000256" key="7">
    <source>
        <dbReference type="ARBA" id="ARBA00023136"/>
    </source>
</evidence>
<feature type="compositionally biased region" description="Basic residues" evidence="11">
    <location>
        <begin position="270"/>
        <end position="284"/>
    </location>
</feature>
<keyword evidence="5 10" id="KW-1133">Transmembrane helix</keyword>
<keyword evidence="12" id="KW-0012">Acyltransferase</keyword>
<proteinExistence type="inferred from homology"/>
<organism evidence="12 13">
    <name type="scientific">Legionella antarctica</name>
    <dbReference type="NCBI Taxonomy" id="2708020"/>
    <lineage>
        <taxon>Bacteria</taxon>
        <taxon>Pseudomonadati</taxon>
        <taxon>Pseudomonadota</taxon>
        <taxon>Gammaproteobacteria</taxon>
        <taxon>Legionellales</taxon>
        <taxon>Legionellaceae</taxon>
        <taxon>Legionella</taxon>
    </lineage>
</organism>
<evidence type="ECO:0000256" key="2">
    <source>
        <dbReference type="ARBA" id="ARBA00022516"/>
    </source>
</evidence>
<dbReference type="EMBL" id="AP022839">
    <property type="protein sequence ID" value="BCA94391.1"/>
    <property type="molecule type" value="Genomic_DNA"/>
</dbReference>
<keyword evidence="1 10" id="KW-1003">Cell membrane</keyword>
<dbReference type="NCBIfam" id="TIGR00023">
    <property type="entry name" value="glycerol-3-phosphate 1-O-acyltransferase PlsY"/>
    <property type="match status" value="1"/>
</dbReference>
<dbReference type="Pfam" id="PF02660">
    <property type="entry name" value="G3P_acyltransf"/>
    <property type="match status" value="1"/>
</dbReference>
<feature type="transmembrane region" description="Helical" evidence="10">
    <location>
        <begin position="111"/>
        <end position="132"/>
    </location>
</feature>
<comment type="function">
    <text evidence="10">Catalyzes the transfer of an acyl group from acyl-phosphate (acyl-PO(4)) to glycerol-3-phosphate (G3P) to form lysophosphatidic acid (LPA). This enzyme utilizes acyl-phosphate as fatty acyl donor, but not acyl-CoA or acyl-ACP.</text>
</comment>
<evidence type="ECO:0000313" key="12">
    <source>
        <dbReference type="EMBL" id="BCA94391.1"/>
    </source>
</evidence>
<evidence type="ECO:0000256" key="8">
    <source>
        <dbReference type="ARBA" id="ARBA00023209"/>
    </source>
</evidence>
<accession>A0A6F8T1P9</accession>
<dbReference type="GO" id="GO:0008654">
    <property type="term" value="P:phospholipid biosynthetic process"/>
    <property type="evidence" value="ECO:0007669"/>
    <property type="project" value="UniProtKB-UniRule"/>
</dbReference>
<dbReference type="InterPro" id="IPR003811">
    <property type="entry name" value="G3P_acylTferase_PlsY"/>
</dbReference>
<comment type="similarity">
    <text evidence="10">Belongs to the PlsY family.</text>
</comment>
<dbReference type="PANTHER" id="PTHR30309:SF0">
    <property type="entry name" value="GLYCEROL-3-PHOSPHATE ACYLTRANSFERASE-RELATED"/>
    <property type="match status" value="1"/>
</dbReference>
<comment type="pathway">
    <text evidence="10">Lipid metabolism; phospholipid metabolism.</text>
</comment>
<evidence type="ECO:0000256" key="3">
    <source>
        <dbReference type="ARBA" id="ARBA00022679"/>
    </source>
</evidence>
<keyword evidence="8 10" id="KW-0594">Phospholipid biosynthesis</keyword>
<dbReference type="RefSeq" id="WP_173236303.1">
    <property type="nucleotide sequence ID" value="NZ_AP022839.1"/>
</dbReference>
<dbReference type="EC" id="2.3.1.275" evidence="10"/>
<keyword evidence="3 10" id="KW-0808">Transferase</keyword>
<feature type="transmembrane region" description="Helical" evidence="10">
    <location>
        <begin position="81"/>
        <end position="99"/>
    </location>
</feature>
<evidence type="ECO:0000256" key="6">
    <source>
        <dbReference type="ARBA" id="ARBA00023098"/>
    </source>
</evidence>
<gene>
    <name evidence="10 12" type="primary">plsY</name>
    <name evidence="12" type="ORF">TUM19329_07520</name>
</gene>
<evidence type="ECO:0000256" key="5">
    <source>
        <dbReference type="ARBA" id="ARBA00022989"/>
    </source>
</evidence>
<dbReference type="KEGG" id="lant:TUM19329_07520"/>
<keyword evidence="2 10" id="KW-0444">Lipid biosynthesis</keyword>
<keyword evidence="6 10" id="KW-0443">Lipid metabolism</keyword>
<dbReference type="AlphaFoldDB" id="A0A6F8T1P9"/>
<feature type="transmembrane region" description="Helical" evidence="10">
    <location>
        <begin position="53"/>
        <end position="75"/>
    </location>
</feature>
<dbReference type="GO" id="GO:0005886">
    <property type="term" value="C:plasma membrane"/>
    <property type="evidence" value="ECO:0007669"/>
    <property type="project" value="UniProtKB-SubCell"/>
</dbReference>
<keyword evidence="4 10" id="KW-0812">Transmembrane</keyword>
<comment type="catalytic activity">
    <reaction evidence="10">
        <text>an acyl phosphate + sn-glycerol 3-phosphate = a 1-acyl-sn-glycero-3-phosphate + phosphate</text>
        <dbReference type="Rhea" id="RHEA:34075"/>
        <dbReference type="ChEBI" id="CHEBI:43474"/>
        <dbReference type="ChEBI" id="CHEBI:57597"/>
        <dbReference type="ChEBI" id="CHEBI:57970"/>
        <dbReference type="ChEBI" id="CHEBI:59918"/>
        <dbReference type="EC" id="2.3.1.275"/>
    </reaction>
</comment>
<dbReference type="Proteomes" id="UP000502894">
    <property type="component" value="Chromosome"/>
</dbReference>
<dbReference type="SMART" id="SM01207">
    <property type="entry name" value="G3P_acyltransf"/>
    <property type="match status" value="1"/>
</dbReference>